<evidence type="ECO:0000313" key="4">
    <source>
        <dbReference type="Proteomes" id="UP000475214"/>
    </source>
</evidence>
<keyword evidence="2" id="KW-1133">Transmembrane helix</keyword>
<feature type="compositionally biased region" description="Low complexity" evidence="1">
    <location>
        <begin position="72"/>
        <end position="82"/>
    </location>
</feature>
<evidence type="ECO:0000256" key="2">
    <source>
        <dbReference type="SAM" id="Phobius"/>
    </source>
</evidence>
<dbReference type="EMBL" id="JAAGOA010000011">
    <property type="protein sequence ID" value="NEE01801.1"/>
    <property type="molecule type" value="Genomic_DNA"/>
</dbReference>
<keyword evidence="4" id="KW-1185">Reference proteome</keyword>
<dbReference type="AlphaFoldDB" id="A0A6L9SB80"/>
<accession>A0A6L9SB80</accession>
<feature type="region of interest" description="Disordered" evidence="1">
    <location>
        <begin position="1"/>
        <end position="146"/>
    </location>
</feature>
<name>A0A6L9SB80_9ACTN</name>
<feature type="transmembrane region" description="Helical" evidence="2">
    <location>
        <begin position="180"/>
        <end position="197"/>
    </location>
</feature>
<protein>
    <recommendedName>
        <fullName evidence="5">DUF308 domain-containing protein</fullName>
    </recommendedName>
</protein>
<gene>
    <name evidence="3" type="ORF">G1H10_16630</name>
</gene>
<evidence type="ECO:0000313" key="3">
    <source>
        <dbReference type="EMBL" id="NEE01801.1"/>
    </source>
</evidence>
<comment type="caution">
    <text evidence="3">The sequence shown here is derived from an EMBL/GenBank/DDBJ whole genome shotgun (WGS) entry which is preliminary data.</text>
</comment>
<keyword evidence="2" id="KW-0472">Membrane</keyword>
<sequence>MSTGRDDEQAWAELVDTFHAEPEPDDGTRRWPAAEDIDPDDSPYGDADPYGSGPHDSDAYDSDPYDSDAYDSDPYSADRSSSSGGGSDTLEHPSWSGRGADASRADATGSTRHMPASGNADPGDPGSGDGDSGDDHFVPPIPPPIPRGDRITRWAWTGLLAPPPALLLATIAGWSPPDEFMVLLVGGFVAGFVTLVARMRGRNPHDPDNGAVV</sequence>
<dbReference type="Proteomes" id="UP000475214">
    <property type="component" value="Unassembled WGS sequence"/>
</dbReference>
<keyword evidence="2" id="KW-0812">Transmembrane</keyword>
<feature type="transmembrane region" description="Helical" evidence="2">
    <location>
        <begin position="154"/>
        <end position="174"/>
    </location>
</feature>
<dbReference type="RefSeq" id="WP_163739777.1">
    <property type="nucleotide sequence ID" value="NZ_JAAGOA010000011.1"/>
</dbReference>
<feature type="compositionally biased region" description="Basic and acidic residues" evidence="1">
    <location>
        <begin position="16"/>
        <end position="33"/>
    </location>
</feature>
<evidence type="ECO:0008006" key="5">
    <source>
        <dbReference type="Google" id="ProtNLM"/>
    </source>
</evidence>
<organism evidence="3 4">
    <name type="scientific">Phytoactinopolyspora halotolerans</name>
    <dbReference type="NCBI Taxonomy" id="1981512"/>
    <lineage>
        <taxon>Bacteria</taxon>
        <taxon>Bacillati</taxon>
        <taxon>Actinomycetota</taxon>
        <taxon>Actinomycetes</taxon>
        <taxon>Jiangellales</taxon>
        <taxon>Jiangellaceae</taxon>
        <taxon>Phytoactinopolyspora</taxon>
    </lineage>
</organism>
<evidence type="ECO:0000256" key="1">
    <source>
        <dbReference type="SAM" id="MobiDB-lite"/>
    </source>
</evidence>
<feature type="compositionally biased region" description="Acidic residues" evidence="1">
    <location>
        <begin position="59"/>
        <end position="71"/>
    </location>
</feature>
<reference evidence="3 4" key="1">
    <citation type="submission" date="2020-02" db="EMBL/GenBank/DDBJ databases">
        <authorList>
            <person name="Li X.-J."/>
            <person name="Han X.-M."/>
        </authorList>
    </citation>
    <scope>NUCLEOTIDE SEQUENCE [LARGE SCALE GENOMIC DNA]</scope>
    <source>
        <strain evidence="3 4">CCTCC AB 2017055</strain>
    </source>
</reference>
<proteinExistence type="predicted"/>